<protein>
    <submittedName>
        <fullName evidence="2">Uncharacterized protein</fullName>
    </submittedName>
</protein>
<gene>
    <name evidence="2" type="ORF">BANT918_03356</name>
</gene>
<dbReference type="EMBL" id="FXZD01000026">
    <property type="protein sequence ID" value="SMY05312.1"/>
    <property type="molecule type" value="Genomic_DNA"/>
</dbReference>
<keyword evidence="1" id="KW-0472">Membrane</keyword>
<organism evidence="2 3">
    <name type="scientific">Brevibacterium antiquum CNRZ 918</name>
    <dbReference type="NCBI Taxonomy" id="1255637"/>
    <lineage>
        <taxon>Bacteria</taxon>
        <taxon>Bacillati</taxon>
        <taxon>Actinomycetota</taxon>
        <taxon>Actinomycetes</taxon>
        <taxon>Micrococcales</taxon>
        <taxon>Brevibacteriaceae</taxon>
        <taxon>Brevibacterium</taxon>
    </lineage>
</organism>
<name>A0A2H1L1F8_9MICO</name>
<keyword evidence="1" id="KW-1133">Transmembrane helix</keyword>
<evidence type="ECO:0000256" key="1">
    <source>
        <dbReference type="SAM" id="Phobius"/>
    </source>
</evidence>
<dbReference type="Proteomes" id="UP000234433">
    <property type="component" value="Unassembled WGS sequence"/>
</dbReference>
<feature type="transmembrane region" description="Helical" evidence="1">
    <location>
        <begin position="12"/>
        <end position="32"/>
    </location>
</feature>
<evidence type="ECO:0000313" key="3">
    <source>
        <dbReference type="Proteomes" id="UP000234433"/>
    </source>
</evidence>
<evidence type="ECO:0000313" key="2">
    <source>
        <dbReference type="EMBL" id="SMY05312.1"/>
    </source>
</evidence>
<keyword evidence="1" id="KW-0812">Transmembrane</keyword>
<reference evidence="2 3" key="1">
    <citation type="submission" date="2017-03" db="EMBL/GenBank/DDBJ databases">
        <authorList>
            <person name="Afonso C.L."/>
            <person name="Miller P.J."/>
            <person name="Scott M.A."/>
            <person name="Spackman E."/>
            <person name="Goraichik I."/>
            <person name="Dimitrov K.M."/>
            <person name="Suarez D.L."/>
            <person name="Swayne D.E."/>
        </authorList>
    </citation>
    <scope>NUCLEOTIDE SEQUENCE [LARGE SCALE GENOMIC DNA]</scope>
    <source>
        <strain evidence="2 3">CNRZ 918</strain>
    </source>
</reference>
<dbReference type="AlphaFoldDB" id="A0A2H1L1F8"/>
<proteinExistence type="predicted"/>
<sequence>MTEQVNEIVPVLQLLLNTAALAGGAIAWKLYVANLRAAGQAKDMTIEVHFESKYSW</sequence>
<accession>A0A2H1L1F8</accession>